<organism evidence="1 2">
    <name type="scientific">Meloidogyne incognita</name>
    <name type="common">Southern root-knot nematode worm</name>
    <name type="synonym">Oxyuris incognita</name>
    <dbReference type="NCBI Taxonomy" id="6306"/>
    <lineage>
        <taxon>Eukaryota</taxon>
        <taxon>Metazoa</taxon>
        <taxon>Ecdysozoa</taxon>
        <taxon>Nematoda</taxon>
        <taxon>Chromadorea</taxon>
        <taxon>Rhabditida</taxon>
        <taxon>Tylenchina</taxon>
        <taxon>Tylenchomorpha</taxon>
        <taxon>Tylenchoidea</taxon>
        <taxon>Meloidogynidae</taxon>
        <taxon>Meloidogyninae</taxon>
        <taxon>Meloidogyne</taxon>
        <taxon>Meloidogyne incognita group</taxon>
    </lineage>
</organism>
<accession>A0A914N6V5</accession>
<name>A0A914N6V5_MELIC</name>
<evidence type="ECO:0000313" key="1">
    <source>
        <dbReference type="Proteomes" id="UP000887563"/>
    </source>
</evidence>
<reference evidence="2" key="1">
    <citation type="submission" date="2022-11" db="UniProtKB">
        <authorList>
            <consortium name="WormBaseParasite"/>
        </authorList>
    </citation>
    <scope>IDENTIFICATION</scope>
</reference>
<keyword evidence="1" id="KW-1185">Reference proteome</keyword>
<evidence type="ECO:0000313" key="2">
    <source>
        <dbReference type="WBParaSite" id="Minc3s03293g33435"/>
    </source>
</evidence>
<sequence length="80" mass="9575">MRNEICFDFISFCRRFIAFSFKLFKTFKRFNSIFQQMVCYSCTFKYKYCTDRSLDITTCYSEGLSSMGMCVTSRNFCISE</sequence>
<proteinExistence type="predicted"/>
<dbReference type="WBParaSite" id="Minc3s03293g33435">
    <property type="protein sequence ID" value="Minc3s03293g33435"/>
    <property type="gene ID" value="Minc3s03293g33435"/>
</dbReference>
<protein>
    <submittedName>
        <fullName evidence="2">Candidate secreted effector</fullName>
    </submittedName>
</protein>
<dbReference type="Proteomes" id="UP000887563">
    <property type="component" value="Unplaced"/>
</dbReference>
<dbReference type="AlphaFoldDB" id="A0A914N6V5"/>